<comment type="subcellular location">
    <subcellularLocation>
        <location evidence="1">Cell membrane</location>
    </subcellularLocation>
</comment>
<evidence type="ECO:0000256" key="2">
    <source>
        <dbReference type="ARBA" id="ARBA00022475"/>
    </source>
</evidence>
<dbReference type="InterPro" id="IPR006674">
    <property type="entry name" value="HD_domain"/>
</dbReference>
<dbReference type="Gene3D" id="1.10.3210.10">
    <property type="entry name" value="Hypothetical protein af1432"/>
    <property type="match status" value="1"/>
</dbReference>
<proteinExistence type="predicted"/>
<dbReference type="PROSITE" id="PS50885">
    <property type="entry name" value="HAMP"/>
    <property type="match status" value="1"/>
</dbReference>
<feature type="domain" description="HD-GYP" evidence="7">
    <location>
        <begin position="298"/>
        <end position="494"/>
    </location>
</feature>
<dbReference type="CDD" id="cd00077">
    <property type="entry name" value="HDc"/>
    <property type="match status" value="1"/>
</dbReference>
<dbReference type="EMBL" id="FNIZ01000012">
    <property type="protein sequence ID" value="SDP10768.1"/>
    <property type="molecule type" value="Genomic_DNA"/>
</dbReference>
<dbReference type="OrthoDB" id="9759601at2"/>
<evidence type="ECO:0000256" key="3">
    <source>
        <dbReference type="ARBA" id="ARBA00023136"/>
    </source>
</evidence>
<dbReference type="PANTHER" id="PTHR45228">
    <property type="entry name" value="CYCLIC DI-GMP PHOSPHODIESTERASE TM_0186-RELATED"/>
    <property type="match status" value="1"/>
</dbReference>
<dbReference type="GO" id="GO:0005886">
    <property type="term" value="C:plasma membrane"/>
    <property type="evidence" value="ECO:0007669"/>
    <property type="project" value="UniProtKB-SubCell"/>
</dbReference>
<evidence type="ECO:0000313" key="9">
    <source>
        <dbReference type="Proteomes" id="UP000198860"/>
    </source>
</evidence>
<dbReference type="NCBIfam" id="TIGR00277">
    <property type="entry name" value="HDIG"/>
    <property type="match status" value="1"/>
</dbReference>
<feature type="domain" description="HAMP" evidence="5">
    <location>
        <begin position="245"/>
        <end position="296"/>
    </location>
</feature>
<dbReference type="STRING" id="240303.SAMN05421677_11212"/>
<dbReference type="InterPro" id="IPR003607">
    <property type="entry name" value="HD/PDEase_dom"/>
</dbReference>
<dbReference type="InterPro" id="IPR052020">
    <property type="entry name" value="Cyclic_di-GMP/3'3'-cGAMP_PDE"/>
</dbReference>
<keyword evidence="4" id="KW-0812">Transmembrane</keyword>
<evidence type="ECO:0000259" key="7">
    <source>
        <dbReference type="PROSITE" id="PS51832"/>
    </source>
</evidence>
<dbReference type="Proteomes" id="UP000198860">
    <property type="component" value="Unassembled WGS sequence"/>
</dbReference>
<evidence type="ECO:0000259" key="5">
    <source>
        <dbReference type="PROSITE" id="PS50885"/>
    </source>
</evidence>
<evidence type="ECO:0000313" key="8">
    <source>
        <dbReference type="EMBL" id="SDP10768.1"/>
    </source>
</evidence>
<dbReference type="SMART" id="SM00471">
    <property type="entry name" value="HDc"/>
    <property type="match status" value="1"/>
</dbReference>
<dbReference type="SUPFAM" id="SSF109604">
    <property type="entry name" value="HD-domain/PDEase-like"/>
    <property type="match status" value="1"/>
</dbReference>
<organism evidence="8 9">
    <name type="scientific">Halobacillus aidingensis</name>
    <dbReference type="NCBI Taxonomy" id="240303"/>
    <lineage>
        <taxon>Bacteria</taxon>
        <taxon>Bacillati</taxon>
        <taxon>Bacillota</taxon>
        <taxon>Bacilli</taxon>
        <taxon>Bacillales</taxon>
        <taxon>Bacillaceae</taxon>
        <taxon>Halobacillus</taxon>
    </lineage>
</organism>
<dbReference type="InterPro" id="IPR037522">
    <property type="entry name" value="HD_GYP_dom"/>
</dbReference>
<keyword evidence="2" id="KW-1003">Cell membrane</keyword>
<protein>
    <submittedName>
        <fullName evidence="8">HDIG domain-containing protein</fullName>
    </submittedName>
</protein>
<sequence>MEPFTFFQRRMLMNYIWGSAVAVCGVGSLFIFYTLQLEPTEIMYLIFIMISSVGVMLTGEIMMYKHHVRPIQQLFTKEPHSTKQVKEALLRAHQFPQLTVKRILGPHLLGLSIPASLFAWWAIERGLVNLPLYYIGFAWMGAVLIAVMHALIEFFLTDRAVQLLLPSIYEKGGFIDYKRDTSISIKTKLFVTSMFTAVFPVVLFLLASQIRLIEGRGVDGYWSWASIIGAVVMGIGALAALLLYRSIQKPMEQLSERFLDVRQGQTEPMENLYVDEFSQLVAGFNHMVTGIEERDEENKRLLESFFTVFAATLDARDPYTAGHSKRVAEYSDLIARKAGFDEKQLDLLKKSALLHDIGKIGIGDDVLLKDGRLSEEEFAKIKEHPVIGAQILGQVQLPESLAPVLTGVRHHHERYDGNGYPDGLAREDIPVFGRLMAVADAFDAMTSDRPYRQGMPFSKALAIIEEGKGTQWDPYFSDLFLEEMREDTRKKALG</sequence>
<reference evidence="9" key="1">
    <citation type="submission" date="2016-10" db="EMBL/GenBank/DDBJ databases">
        <authorList>
            <person name="Varghese N."/>
            <person name="Submissions S."/>
        </authorList>
    </citation>
    <scope>NUCLEOTIDE SEQUENCE [LARGE SCALE GENOMIC DNA]</scope>
    <source>
        <strain evidence="9">CGMCC 1.3703</strain>
    </source>
</reference>
<dbReference type="AlphaFoldDB" id="A0A1H0Q289"/>
<feature type="transmembrane region" description="Helical" evidence="4">
    <location>
        <begin position="222"/>
        <end position="244"/>
    </location>
</feature>
<dbReference type="SMART" id="SM00304">
    <property type="entry name" value="HAMP"/>
    <property type="match status" value="1"/>
</dbReference>
<dbReference type="PROSITE" id="PS51832">
    <property type="entry name" value="HD_GYP"/>
    <property type="match status" value="1"/>
</dbReference>
<evidence type="ECO:0000256" key="4">
    <source>
        <dbReference type="SAM" id="Phobius"/>
    </source>
</evidence>
<gene>
    <name evidence="8" type="ORF">SAMN05421677_11212</name>
</gene>
<feature type="transmembrane region" description="Helical" evidence="4">
    <location>
        <begin position="135"/>
        <end position="156"/>
    </location>
</feature>
<evidence type="ECO:0000256" key="1">
    <source>
        <dbReference type="ARBA" id="ARBA00004236"/>
    </source>
</evidence>
<keyword evidence="9" id="KW-1185">Reference proteome</keyword>
<dbReference type="PANTHER" id="PTHR45228:SF5">
    <property type="entry name" value="CYCLIC DI-GMP PHOSPHODIESTERASE VC_1348-RELATED"/>
    <property type="match status" value="1"/>
</dbReference>
<evidence type="ECO:0000259" key="6">
    <source>
        <dbReference type="PROSITE" id="PS51831"/>
    </source>
</evidence>
<feature type="transmembrane region" description="Helical" evidence="4">
    <location>
        <begin position="42"/>
        <end position="64"/>
    </location>
</feature>
<dbReference type="InterPro" id="IPR006675">
    <property type="entry name" value="HDIG_dom"/>
</dbReference>
<keyword evidence="4" id="KW-1133">Transmembrane helix</keyword>
<feature type="transmembrane region" description="Helical" evidence="4">
    <location>
        <begin position="12"/>
        <end position="36"/>
    </location>
</feature>
<feature type="transmembrane region" description="Helical" evidence="4">
    <location>
        <begin position="189"/>
        <end position="210"/>
    </location>
</feature>
<feature type="transmembrane region" description="Helical" evidence="4">
    <location>
        <begin position="103"/>
        <end position="123"/>
    </location>
</feature>
<dbReference type="GO" id="GO:0007165">
    <property type="term" value="P:signal transduction"/>
    <property type="evidence" value="ECO:0007669"/>
    <property type="project" value="InterPro"/>
</dbReference>
<dbReference type="PROSITE" id="PS51831">
    <property type="entry name" value="HD"/>
    <property type="match status" value="1"/>
</dbReference>
<dbReference type="Gene3D" id="6.10.340.10">
    <property type="match status" value="1"/>
</dbReference>
<dbReference type="Pfam" id="PF13487">
    <property type="entry name" value="HD_5"/>
    <property type="match status" value="1"/>
</dbReference>
<feature type="domain" description="HD" evidence="6">
    <location>
        <begin position="320"/>
        <end position="445"/>
    </location>
</feature>
<keyword evidence="3 4" id="KW-0472">Membrane</keyword>
<dbReference type="Pfam" id="PF00672">
    <property type="entry name" value="HAMP"/>
    <property type="match status" value="1"/>
</dbReference>
<dbReference type="InterPro" id="IPR003660">
    <property type="entry name" value="HAMP_dom"/>
</dbReference>
<name>A0A1H0Q289_HALAD</name>
<accession>A0A1H0Q289</accession>
<dbReference type="RefSeq" id="WP_089652845.1">
    <property type="nucleotide sequence ID" value="NZ_FNIZ01000012.1"/>
</dbReference>